<evidence type="ECO:0000313" key="1">
    <source>
        <dbReference type="EMBL" id="EME38299.1"/>
    </source>
</evidence>
<keyword evidence="2" id="KW-1185">Reference proteome</keyword>
<accession>N1PCZ9</accession>
<sequence length="170" mass="19863">MTETQAMKKRVGHERGQVLSFREFMIAMEERKRLKGTVKEHSVLQSMITAAEKGDLAREAEALQLTELANDWNHLHYLISQHRNNPDKYQEFERIFQFSRRQEPEHQHPLLRKYVGAYQHCKAHIIRRNRFMISTTSSVHARELADWYCGLNGSAERAGVIVMVDEAAKD</sequence>
<dbReference type="AlphaFoldDB" id="N1PCZ9"/>
<reference evidence="1 2" key="2">
    <citation type="journal article" date="2012" name="PLoS Pathog.">
        <title>Diverse lifestyles and strategies of plant pathogenesis encoded in the genomes of eighteen Dothideomycetes fungi.</title>
        <authorList>
            <person name="Ohm R.A."/>
            <person name="Feau N."/>
            <person name="Henrissat B."/>
            <person name="Schoch C.L."/>
            <person name="Horwitz B.A."/>
            <person name="Barry K.W."/>
            <person name="Condon B.J."/>
            <person name="Copeland A.C."/>
            <person name="Dhillon B."/>
            <person name="Glaser F."/>
            <person name="Hesse C.N."/>
            <person name="Kosti I."/>
            <person name="LaButti K."/>
            <person name="Lindquist E.A."/>
            <person name="Lucas S."/>
            <person name="Salamov A.A."/>
            <person name="Bradshaw R.E."/>
            <person name="Ciuffetti L."/>
            <person name="Hamelin R.C."/>
            <person name="Kema G.H.J."/>
            <person name="Lawrence C."/>
            <person name="Scott J.A."/>
            <person name="Spatafora J.W."/>
            <person name="Turgeon B.G."/>
            <person name="de Wit P.J.G.M."/>
            <person name="Zhong S."/>
            <person name="Goodwin S.B."/>
            <person name="Grigoriev I.V."/>
        </authorList>
    </citation>
    <scope>NUCLEOTIDE SEQUENCE [LARGE SCALE GENOMIC DNA]</scope>
    <source>
        <strain evidence="2">NZE10 / CBS 128990</strain>
    </source>
</reference>
<dbReference type="HOGENOM" id="CLU_1570614_0_0_1"/>
<name>N1PCZ9_DOTSN</name>
<protein>
    <submittedName>
        <fullName evidence="1">Uncharacterized protein</fullName>
    </submittedName>
</protein>
<dbReference type="Proteomes" id="UP000016933">
    <property type="component" value="Unassembled WGS sequence"/>
</dbReference>
<organism evidence="1 2">
    <name type="scientific">Dothistroma septosporum (strain NZE10 / CBS 128990)</name>
    <name type="common">Red band needle blight fungus</name>
    <name type="synonym">Mycosphaerella pini</name>
    <dbReference type="NCBI Taxonomy" id="675120"/>
    <lineage>
        <taxon>Eukaryota</taxon>
        <taxon>Fungi</taxon>
        <taxon>Dikarya</taxon>
        <taxon>Ascomycota</taxon>
        <taxon>Pezizomycotina</taxon>
        <taxon>Dothideomycetes</taxon>
        <taxon>Dothideomycetidae</taxon>
        <taxon>Mycosphaerellales</taxon>
        <taxon>Mycosphaerellaceae</taxon>
        <taxon>Dothistroma</taxon>
    </lineage>
</organism>
<proteinExistence type="predicted"/>
<reference evidence="2" key="1">
    <citation type="journal article" date="2012" name="PLoS Genet.">
        <title>The genomes of the fungal plant pathogens Cladosporium fulvum and Dothistroma septosporum reveal adaptation to different hosts and lifestyles but also signatures of common ancestry.</title>
        <authorList>
            <person name="de Wit P.J.G.M."/>
            <person name="van der Burgt A."/>
            <person name="Oekmen B."/>
            <person name="Stergiopoulos I."/>
            <person name="Abd-Elsalam K.A."/>
            <person name="Aerts A.L."/>
            <person name="Bahkali A.H."/>
            <person name="Beenen H.G."/>
            <person name="Chettri P."/>
            <person name="Cox M.P."/>
            <person name="Datema E."/>
            <person name="de Vries R.P."/>
            <person name="Dhillon B."/>
            <person name="Ganley A.R."/>
            <person name="Griffiths S.A."/>
            <person name="Guo Y."/>
            <person name="Hamelin R.C."/>
            <person name="Henrissat B."/>
            <person name="Kabir M.S."/>
            <person name="Jashni M.K."/>
            <person name="Kema G."/>
            <person name="Klaubauf S."/>
            <person name="Lapidus A."/>
            <person name="Levasseur A."/>
            <person name="Lindquist E."/>
            <person name="Mehrabi R."/>
            <person name="Ohm R.A."/>
            <person name="Owen T.J."/>
            <person name="Salamov A."/>
            <person name="Schwelm A."/>
            <person name="Schijlen E."/>
            <person name="Sun H."/>
            <person name="van den Burg H.A."/>
            <person name="van Ham R.C.H.J."/>
            <person name="Zhang S."/>
            <person name="Goodwin S.B."/>
            <person name="Grigoriev I.V."/>
            <person name="Collemare J."/>
            <person name="Bradshaw R.E."/>
        </authorList>
    </citation>
    <scope>NUCLEOTIDE SEQUENCE [LARGE SCALE GENOMIC DNA]</scope>
    <source>
        <strain evidence="2">NZE10 / CBS 128990</strain>
    </source>
</reference>
<dbReference type="EMBL" id="KB446547">
    <property type="protein sequence ID" value="EME38299.1"/>
    <property type="molecule type" value="Genomic_DNA"/>
</dbReference>
<evidence type="ECO:0000313" key="2">
    <source>
        <dbReference type="Proteomes" id="UP000016933"/>
    </source>
</evidence>
<gene>
    <name evidence="1" type="ORF">DOTSEDRAFT_75753</name>
</gene>